<organism evidence="8 9">
    <name type="scientific">Nepenthes gracilis</name>
    <name type="common">Slender pitcher plant</name>
    <dbReference type="NCBI Taxonomy" id="150966"/>
    <lineage>
        <taxon>Eukaryota</taxon>
        <taxon>Viridiplantae</taxon>
        <taxon>Streptophyta</taxon>
        <taxon>Embryophyta</taxon>
        <taxon>Tracheophyta</taxon>
        <taxon>Spermatophyta</taxon>
        <taxon>Magnoliopsida</taxon>
        <taxon>eudicotyledons</taxon>
        <taxon>Gunneridae</taxon>
        <taxon>Pentapetalae</taxon>
        <taxon>Caryophyllales</taxon>
        <taxon>Nepenthaceae</taxon>
        <taxon>Nepenthes</taxon>
    </lineage>
</organism>
<evidence type="ECO:0000256" key="1">
    <source>
        <dbReference type="ARBA" id="ARBA00004123"/>
    </source>
</evidence>
<dbReference type="GO" id="GO:0003677">
    <property type="term" value="F:DNA binding"/>
    <property type="evidence" value="ECO:0007669"/>
    <property type="project" value="UniProtKB-KW"/>
</dbReference>
<feature type="domain" description="MBD" evidence="7">
    <location>
        <begin position="115"/>
        <end position="191"/>
    </location>
</feature>
<feature type="compositionally biased region" description="Basic and acidic residues" evidence="6">
    <location>
        <begin position="167"/>
        <end position="180"/>
    </location>
</feature>
<evidence type="ECO:0000313" key="9">
    <source>
        <dbReference type="Proteomes" id="UP001279734"/>
    </source>
</evidence>
<accession>A0AAD3SVD0</accession>
<evidence type="ECO:0000256" key="5">
    <source>
        <dbReference type="ARBA" id="ARBA00023242"/>
    </source>
</evidence>
<keyword evidence="5" id="KW-0539">Nucleus</keyword>
<gene>
    <name evidence="8" type="ORF">Nepgr_019183</name>
</gene>
<comment type="subcellular location">
    <subcellularLocation>
        <location evidence="1">Nucleus</location>
    </subcellularLocation>
</comment>
<dbReference type="InterPro" id="IPR001739">
    <property type="entry name" value="Methyl_CpG_DNA-bd"/>
</dbReference>
<keyword evidence="3" id="KW-0238">DNA-binding</keyword>
<dbReference type="SUPFAM" id="SSF54171">
    <property type="entry name" value="DNA-binding domain"/>
    <property type="match status" value="1"/>
</dbReference>
<dbReference type="InterPro" id="IPR016177">
    <property type="entry name" value="DNA-bd_dom_sf"/>
</dbReference>
<protein>
    <recommendedName>
        <fullName evidence="7">MBD domain-containing protein</fullName>
    </recommendedName>
</protein>
<comment type="caution">
    <text evidence="8">The sequence shown here is derived from an EMBL/GenBank/DDBJ whole genome shotgun (WGS) entry which is preliminary data.</text>
</comment>
<dbReference type="AlphaFoldDB" id="A0AAD3SVD0"/>
<dbReference type="EMBL" id="BSYO01000017">
    <property type="protein sequence ID" value="GMH17342.1"/>
    <property type="molecule type" value="Genomic_DNA"/>
</dbReference>
<sequence length="316" mass="35414">MDPIRLNFLKELVALDDSDLRTSEAKRQQPGEINVDDMETAPAVGSLGRPHPTELDLQDFTLDELLGIDPTAPVSMFKQPEGTNNDDCQVDEMKQAPVVASQDRPHQMVLGEDNRGRSTMAEEQLLEGWKIETIRRSDRTRSDKYYTHHARPGKRFRSLNEVDDFIDGERRSKDPKEKAPMNEQDNTPNASKKRGRRELNWEFQPSKSDPHLSDIIMKPGEIPLPERPIATSLSSPTKSGERTALMGRKSPCGGSTWSLTLVVTVTRCRPLLIITSVRANHHKTVVPTFAPKLGTLGIIRQQPSAMKGDFEVNSNS</sequence>
<evidence type="ECO:0000313" key="8">
    <source>
        <dbReference type="EMBL" id="GMH17342.1"/>
    </source>
</evidence>
<reference evidence="8" key="1">
    <citation type="submission" date="2023-05" db="EMBL/GenBank/DDBJ databases">
        <title>Nepenthes gracilis genome sequencing.</title>
        <authorList>
            <person name="Fukushima K."/>
        </authorList>
    </citation>
    <scope>NUCLEOTIDE SEQUENCE</scope>
    <source>
        <strain evidence="8">SING2019-196</strain>
    </source>
</reference>
<evidence type="ECO:0000256" key="6">
    <source>
        <dbReference type="SAM" id="MobiDB-lite"/>
    </source>
</evidence>
<evidence type="ECO:0000256" key="2">
    <source>
        <dbReference type="ARBA" id="ARBA00023015"/>
    </source>
</evidence>
<proteinExistence type="predicted"/>
<evidence type="ECO:0000256" key="3">
    <source>
        <dbReference type="ARBA" id="ARBA00023125"/>
    </source>
</evidence>
<name>A0AAD3SVD0_NEPGR</name>
<feature type="region of interest" description="Disordered" evidence="6">
    <location>
        <begin position="18"/>
        <end position="51"/>
    </location>
</feature>
<dbReference type="Proteomes" id="UP001279734">
    <property type="component" value="Unassembled WGS sequence"/>
</dbReference>
<feature type="compositionally biased region" description="Basic and acidic residues" evidence="6">
    <location>
        <begin position="18"/>
        <end position="29"/>
    </location>
</feature>
<dbReference type="Gene3D" id="3.30.890.10">
    <property type="entry name" value="Methyl-cpg-binding Protein 2, Chain A"/>
    <property type="match status" value="1"/>
</dbReference>
<keyword evidence="4" id="KW-0804">Transcription</keyword>
<evidence type="ECO:0000256" key="4">
    <source>
        <dbReference type="ARBA" id="ARBA00023163"/>
    </source>
</evidence>
<keyword evidence="9" id="KW-1185">Reference proteome</keyword>
<dbReference type="GO" id="GO:0005634">
    <property type="term" value="C:nucleus"/>
    <property type="evidence" value="ECO:0007669"/>
    <property type="project" value="UniProtKB-SubCell"/>
</dbReference>
<feature type="region of interest" description="Disordered" evidence="6">
    <location>
        <begin position="157"/>
        <end position="249"/>
    </location>
</feature>
<dbReference type="PROSITE" id="PS50982">
    <property type="entry name" value="MBD"/>
    <property type="match status" value="1"/>
</dbReference>
<evidence type="ECO:0000259" key="7">
    <source>
        <dbReference type="PROSITE" id="PS50982"/>
    </source>
</evidence>
<keyword evidence="2" id="KW-0805">Transcription regulation</keyword>